<evidence type="ECO:0000313" key="2">
    <source>
        <dbReference type="Proteomes" id="UP000468735"/>
    </source>
</evidence>
<reference evidence="1 2" key="1">
    <citation type="submission" date="2019-09" db="EMBL/GenBank/DDBJ databases">
        <title>Actinomadura physcomitrii sp. nov., a novel actinomycete isolated from moss [Physcomitrium sphaericum (Ludw) Fuernr].</title>
        <authorList>
            <person name="Zhuang X."/>
            <person name="Liu C."/>
        </authorList>
    </citation>
    <scope>NUCLEOTIDE SEQUENCE [LARGE SCALE GENOMIC DNA]</scope>
    <source>
        <strain evidence="1 2">HMC1</strain>
    </source>
</reference>
<keyword evidence="2" id="KW-1185">Reference proteome</keyword>
<name>A0A6H9YT39_9ACTN</name>
<protein>
    <submittedName>
        <fullName evidence="1">Uncharacterized protein</fullName>
    </submittedName>
</protein>
<accession>A0A6H9YT39</accession>
<organism evidence="1 2">
    <name type="scientific">Actinomadura rudentiformis</name>
    <dbReference type="NCBI Taxonomy" id="359158"/>
    <lineage>
        <taxon>Bacteria</taxon>
        <taxon>Bacillati</taxon>
        <taxon>Actinomycetota</taxon>
        <taxon>Actinomycetes</taxon>
        <taxon>Streptosporangiales</taxon>
        <taxon>Thermomonosporaceae</taxon>
        <taxon>Actinomadura</taxon>
    </lineage>
</organism>
<evidence type="ECO:0000313" key="1">
    <source>
        <dbReference type="EMBL" id="KAB2347330.1"/>
    </source>
</evidence>
<gene>
    <name evidence="1" type="ORF">F8566_20170</name>
</gene>
<dbReference type="EMBL" id="WBMT01000009">
    <property type="protein sequence ID" value="KAB2347330.1"/>
    <property type="molecule type" value="Genomic_DNA"/>
</dbReference>
<proteinExistence type="predicted"/>
<sequence>MAANLSTATCQAWRVQPADGLAIRVDAWHTIQLASAGSRPRVDLIAERVVDGQRYYRAIEGTLGSLAGRPVTPEGWTAIAAVTIPAWISAVFPALISEAD</sequence>
<dbReference type="AlphaFoldDB" id="A0A6H9YT39"/>
<dbReference type="RefSeq" id="WP_151562062.1">
    <property type="nucleotide sequence ID" value="NZ_WBMT01000009.1"/>
</dbReference>
<comment type="caution">
    <text evidence="1">The sequence shown here is derived from an EMBL/GenBank/DDBJ whole genome shotgun (WGS) entry which is preliminary data.</text>
</comment>
<dbReference type="Proteomes" id="UP000468735">
    <property type="component" value="Unassembled WGS sequence"/>
</dbReference>